<keyword evidence="9" id="KW-0349">Heme</keyword>
<evidence type="ECO:0000256" key="13">
    <source>
        <dbReference type="ARBA" id="ARBA00022989"/>
    </source>
</evidence>
<protein>
    <recommendedName>
        <fullName evidence="6">Succinate dehydrogenase hydrophobic membrane anchor subunit</fullName>
    </recommendedName>
</protein>
<feature type="region of interest" description="Disordered" evidence="16">
    <location>
        <begin position="1"/>
        <end position="34"/>
    </location>
</feature>
<evidence type="ECO:0000256" key="8">
    <source>
        <dbReference type="ARBA" id="ARBA00022532"/>
    </source>
</evidence>
<feature type="transmembrane region" description="Helical" evidence="17">
    <location>
        <begin position="43"/>
        <end position="62"/>
    </location>
</feature>
<comment type="pathway">
    <text evidence="4">Carbohydrate metabolism; tricarboxylic acid cycle.</text>
</comment>
<dbReference type="RefSeq" id="WP_344705789.1">
    <property type="nucleotide sequence ID" value="NZ_BAABBQ010000001.1"/>
</dbReference>
<keyword evidence="13 17" id="KW-1133">Transmembrane helix</keyword>
<organism evidence="18 19">
    <name type="scientific">Sphingomonas swuensis</name>
    <dbReference type="NCBI Taxonomy" id="977800"/>
    <lineage>
        <taxon>Bacteria</taxon>
        <taxon>Pseudomonadati</taxon>
        <taxon>Pseudomonadota</taxon>
        <taxon>Alphaproteobacteria</taxon>
        <taxon>Sphingomonadales</taxon>
        <taxon>Sphingomonadaceae</taxon>
        <taxon>Sphingomonas</taxon>
    </lineage>
</organism>
<feature type="transmembrane region" description="Helical" evidence="17">
    <location>
        <begin position="115"/>
        <end position="139"/>
    </location>
</feature>
<evidence type="ECO:0000256" key="16">
    <source>
        <dbReference type="SAM" id="MobiDB-lite"/>
    </source>
</evidence>
<evidence type="ECO:0000256" key="4">
    <source>
        <dbReference type="ARBA" id="ARBA00005163"/>
    </source>
</evidence>
<comment type="subunit">
    <text evidence="5">Part of an enzyme complex containing four subunits: a flavoprotein, an iron-sulfur protein, plus two membrane-anchoring proteins, SdhC and SdhD.</text>
</comment>
<reference evidence="19" key="1">
    <citation type="journal article" date="2019" name="Int. J. Syst. Evol. Microbiol.">
        <title>The Global Catalogue of Microorganisms (GCM) 10K type strain sequencing project: providing services to taxonomists for standard genome sequencing and annotation.</title>
        <authorList>
            <consortium name="The Broad Institute Genomics Platform"/>
            <consortium name="The Broad Institute Genome Sequencing Center for Infectious Disease"/>
            <person name="Wu L."/>
            <person name="Ma J."/>
        </authorList>
    </citation>
    <scope>NUCLEOTIDE SEQUENCE [LARGE SCALE GENOMIC DNA]</scope>
    <source>
        <strain evidence="19">JCM 17563</strain>
    </source>
</reference>
<dbReference type="EMBL" id="BAABBQ010000001">
    <property type="protein sequence ID" value="GAA4010520.1"/>
    <property type="molecule type" value="Genomic_DNA"/>
</dbReference>
<evidence type="ECO:0000256" key="11">
    <source>
        <dbReference type="ARBA" id="ARBA00022723"/>
    </source>
</evidence>
<evidence type="ECO:0000256" key="1">
    <source>
        <dbReference type="ARBA" id="ARBA00001971"/>
    </source>
</evidence>
<name>A0ABP7SEI2_9SPHN</name>
<dbReference type="InterPro" id="IPR014312">
    <property type="entry name" value="Succ_DH_anchor"/>
</dbReference>
<keyword evidence="12" id="KW-0249">Electron transport</keyword>
<dbReference type="Proteomes" id="UP001500235">
    <property type="component" value="Unassembled WGS sequence"/>
</dbReference>
<evidence type="ECO:0000256" key="17">
    <source>
        <dbReference type="SAM" id="Phobius"/>
    </source>
</evidence>
<evidence type="ECO:0000313" key="18">
    <source>
        <dbReference type="EMBL" id="GAA4010520.1"/>
    </source>
</evidence>
<evidence type="ECO:0000256" key="12">
    <source>
        <dbReference type="ARBA" id="ARBA00022982"/>
    </source>
</evidence>
<evidence type="ECO:0000256" key="2">
    <source>
        <dbReference type="ARBA" id="ARBA00004050"/>
    </source>
</evidence>
<sequence length="143" mass="15458">MTGPKQMGAHERNAVPDGKTPLGRVRGLGSAGHGGEHWIKERVSSAALLLLGTWFLVSLLLLPDFSQGTIKSWLSEPFAFVPMALFVYLSFEHSFEGMKVISDDYQGDEAGRMTWHIASLFLHVGAGALALFALLRIAFGAAS</sequence>
<keyword evidence="14" id="KW-0408">Iron</keyword>
<keyword evidence="15 17" id="KW-0472">Membrane</keyword>
<dbReference type="SUPFAM" id="SSF81343">
    <property type="entry name" value="Fumarate reductase respiratory complex transmembrane subunits"/>
    <property type="match status" value="1"/>
</dbReference>
<comment type="caution">
    <text evidence="18">The sequence shown here is derived from an EMBL/GenBank/DDBJ whole genome shotgun (WGS) entry which is preliminary data.</text>
</comment>
<evidence type="ECO:0000313" key="19">
    <source>
        <dbReference type="Proteomes" id="UP001500235"/>
    </source>
</evidence>
<evidence type="ECO:0000256" key="7">
    <source>
        <dbReference type="ARBA" id="ARBA00022448"/>
    </source>
</evidence>
<keyword evidence="10 17" id="KW-0812">Transmembrane</keyword>
<keyword evidence="8" id="KW-0816">Tricarboxylic acid cycle</keyword>
<comment type="subcellular location">
    <subcellularLocation>
        <location evidence="3">Membrane</location>
        <topology evidence="3">Multi-pass membrane protein</topology>
    </subcellularLocation>
</comment>
<dbReference type="NCBIfam" id="TIGR02968">
    <property type="entry name" value="succ_dehyd_anc"/>
    <property type="match status" value="1"/>
</dbReference>
<evidence type="ECO:0000256" key="15">
    <source>
        <dbReference type="ARBA" id="ARBA00023136"/>
    </source>
</evidence>
<proteinExistence type="predicted"/>
<evidence type="ECO:0000256" key="10">
    <source>
        <dbReference type="ARBA" id="ARBA00022692"/>
    </source>
</evidence>
<dbReference type="Pfam" id="PF01127">
    <property type="entry name" value="Sdh_cyt"/>
    <property type="match status" value="1"/>
</dbReference>
<comment type="cofactor">
    <cofactor evidence="1">
        <name>heme</name>
        <dbReference type="ChEBI" id="CHEBI:30413"/>
    </cofactor>
</comment>
<evidence type="ECO:0000256" key="14">
    <source>
        <dbReference type="ARBA" id="ARBA00023004"/>
    </source>
</evidence>
<feature type="transmembrane region" description="Helical" evidence="17">
    <location>
        <begin position="74"/>
        <end position="95"/>
    </location>
</feature>
<gene>
    <name evidence="18" type="primary">sdhD</name>
    <name evidence="18" type="ORF">GCM10022280_04710</name>
</gene>
<dbReference type="InterPro" id="IPR034804">
    <property type="entry name" value="SQR/QFR_C/D"/>
</dbReference>
<evidence type="ECO:0000256" key="3">
    <source>
        <dbReference type="ARBA" id="ARBA00004141"/>
    </source>
</evidence>
<evidence type="ECO:0000256" key="6">
    <source>
        <dbReference type="ARBA" id="ARBA00019425"/>
    </source>
</evidence>
<keyword evidence="19" id="KW-1185">Reference proteome</keyword>
<evidence type="ECO:0000256" key="9">
    <source>
        <dbReference type="ARBA" id="ARBA00022617"/>
    </source>
</evidence>
<keyword evidence="7" id="KW-0813">Transport</keyword>
<dbReference type="Gene3D" id="1.20.1300.10">
    <property type="entry name" value="Fumarate reductase/succinate dehydrogenase, transmembrane subunit"/>
    <property type="match status" value="1"/>
</dbReference>
<comment type="function">
    <text evidence="2">Membrane-anchoring subunit of succinate dehydrogenase (SDH).</text>
</comment>
<keyword evidence="11" id="KW-0479">Metal-binding</keyword>
<dbReference type="InterPro" id="IPR000701">
    <property type="entry name" value="SuccDH_FuR_B_TM-su"/>
</dbReference>
<accession>A0ABP7SEI2</accession>
<evidence type="ECO:0000256" key="5">
    <source>
        <dbReference type="ARBA" id="ARBA00011558"/>
    </source>
</evidence>